<dbReference type="InterPro" id="IPR001789">
    <property type="entry name" value="Sig_transdc_resp-reg_receiver"/>
</dbReference>
<feature type="domain" description="Response regulatory" evidence="5">
    <location>
        <begin position="47"/>
        <end position="127"/>
    </location>
</feature>
<feature type="modified residue" description="4-aspartylphosphate" evidence="4">
    <location>
        <position position="97"/>
    </location>
</feature>
<sequence length="127" mass="14751">MFVKKSCSANSLLNIQIQMCYSIADRLIRIRVHSLWGISMYLQKKETILIVDDSKFQRAIIKEMLGEHFHLEEATSGEECLMILEKSSHLIDLVLLDLVMPGIDGFEVLRRRQTMDAFKDINFCRCI</sequence>
<evidence type="ECO:0000313" key="7">
    <source>
        <dbReference type="Proteomes" id="UP000286271"/>
    </source>
</evidence>
<dbReference type="InterPro" id="IPR011006">
    <property type="entry name" value="CheY-like_superfamily"/>
</dbReference>
<evidence type="ECO:0000259" key="5">
    <source>
        <dbReference type="PROSITE" id="PS50110"/>
    </source>
</evidence>
<dbReference type="AlphaFoldDB" id="A0A3R6CE74"/>
<dbReference type="PROSITE" id="PS50110">
    <property type="entry name" value="RESPONSE_REGULATORY"/>
    <property type="match status" value="1"/>
</dbReference>
<evidence type="ECO:0000256" key="3">
    <source>
        <dbReference type="ARBA" id="ARBA00024867"/>
    </source>
</evidence>
<proteinExistence type="predicted"/>
<dbReference type="PANTHER" id="PTHR44591">
    <property type="entry name" value="STRESS RESPONSE REGULATOR PROTEIN 1"/>
    <property type="match status" value="1"/>
</dbReference>
<evidence type="ECO:0000256" key="1">
    <source>
        <dbReference type="ARBA" id="ARBA00018672"/>
    </source>
</evidence>
<dbReference type="Gene3D" id="3.40.50.2300">
    <property type="match status" value="1"/>
</dbReference>
<comment type="function">
    <text evidence="3">May play the central regulatory role in sporulation. It may be an element of the effector pathway responsible for the activation of sporulation genes in response to nutritional stress. Spo0A may act in concert with spo0H (a sigma factor) to control the expression of some genes that are critical to the sporulation process.</text>
</comment>
<comment type="caution">
    <text evidence="6">The sequence shown here is derived from an EMBL/GenBank/DDBJ whole genome shotgun (WGS) entry which is preliminary data.</text>
</comment>
<reference evidence="6 7" key="1">
    <citation type="submission" date="2018-08" db="EMBL/GenBank/DDBJ databases">
        <title>A genome reference for cultivated species of the human gut microbiota.</title>
        <authorList>
            <person name="Zou Y."/>
            <person name="Xue W."/>
            <person name="Luo G."/>
        </authorList>
    </citation>
    <scope>NUCLEOTIDE SEQUENCE [LARGE SCALE GENOMIC DNA]</scope>
    <source>
        <strain evidence="6 7">AM27-11</strain>
    </source>
</reference>
<dbReference type="Proteomes" id="UP000286271">
    <property type="component" value="Unassembled WGS sequence"/>
</dbReference>
<organism evidence="6 7">
    <name type="scientific">Roseburia inulinivorans</name>
    <dbReference type="NCBI Taxonomy" id="360807"/>
    <lineage>
        <taxon>Bacteria</taxon>
        <taxon>Bacillati</taxon>
        <taxon>Bacillota</taxon>
        <taxon>Clostridia</taxon>
        <taxon>Lachnospirales</taxon>
        <taxon>Lachnospiraceae</taxon>
        <taxon>Roseburia</taxon>
    </lineage>
</organism>
<dbReference type="SUPFAM" id="SSF52172">
    <property type="entry name" value="CheY-like"/>
    <property type="match status" value="1"/>
</dbReference>
<gene>
    <name evidence="6" type="ORF">DW707_06175</name>
</gene>
<dbReference type="GO" id="GO:0000160">
    <property type="term" value="P:phosphorelay signal transduction system"/>
    <property type="evidence" value="ECO:0007669"/>
    <property type="project" value="InterPro"/>
</dbReference>
<evidence type="ECO:0000256" key="4">
    <source>
        <dbReference type="PROSITE-ProRule" id="PRU00169"/>
    </source>
</evidence>
<dbReference type="Pfam" id="PF00072">
    <property type="entry name" value="Response_reg"/>
    <property type="match status" value="1"/>
</dbReference>
<dbReference type="EMBL" id="QSKW01000007">
    <property type="protein sequence ID" value="RHE98595.1"/>
    <property type="molecule type" value="Genomic_DNA"/>
</dbReference>
<dbReference type="PANTHER" id="PTHR44591:SF3">
    <property type="entry name" value="RESPONSE REGULATORY DOMAIN-CONTAINING PROTEIN"/>
    <property type="match status" value="1"/>
</dbReference>
<protein>
    <recommendedName>
        <fullName evidence="1">Stage 0 sporulation protein A homolog</fullName>
    </recommendedName>
</protein>
<accession>A0A3R6CE74</accession>
<name>A0A3R6CE74_9FIRM</name>
<dbReference type="InterPro" id="IPR050595">
    <property type="entry name" value="Bact_response_regulator"/>
</dbReference>
<evidence type="ECO:0000313" key="6">
    <source>
        <dbReference type="EMBL" id="RHE98595.1"/>
    </source>
</evidence>
<evidence type="ECO:0000256" key="2">
    <source>
        <dbReference type="ARBA" id="ARBA00022553"/>
    </source>
</evidence>
<keyword evidence="2 4" id="KW-0597">Phosphoprotein</keyword>